<dbReference type="OrthoDB" id="9814975at2"/>
<dbReference type="SUPFAM" id="SSF81301">
    <property type="entry name" value="Nucleotidyltransferase"/>
    <property type="match status" value="1"/>
</dbReference>
<protein>
    <recommendedName>
        <fullName evidence="1">Polymerase nucleotidyl transferase domain-containing protein</fullName>
    </recommendedName>
</protein>
<dbReference type="Gene3D" id="3.30.460.10">
    <property type="entry name" value="Beta Polymerase, domain 2"/>
    <property type="match status" value="1"/>
</dbReference>
<proteinExistence type="predicted"/>
<dbReference type="EMBL" id="SLUN01000009">
    <property type="protein sequence ID" value="TCL70756.1"/>
    <property type="molecule type" value="Genomic_DNA"/>
</dbReference>
<name>A0A4R1RW06_HYDET</name>
<organism evidence="2 3">
    <name type="scientific">Hydrogenispora ethanolica</name>
    <dbReference type="NCBI Taxonomy" id="1082276"/>
    <lineage>
        <taxon>Bacteria</taxon>
        <taxon>Bacillati</taxon>
        <taxon>Bacillota</taxon>
        <taxon>Hydrogenispora</taxon>
    </lineage>
</organism>
<dbReference type="Proteomes" id="UP000295008">
    <property type="component" value="Unassembled WGS sequence"/>
</dbReference>
<evidence type="ECO:0000313" key="3">
    <source>
        <dbReference type="Proteomes" id="UP000295008"/>
    </source>
</evidence>
<feature type="domain" description="Polymerase nucleotidyl transferase" evidence="1">
    <location>
        <begin position="24"/>
        <end position="79"/>
    </location>
</feature>
<evidence type="ECO:0000313" key="2">
    <source>
        <dbReference type="EMBL" id="TCL70756.1"/>
    </source>
</evidence>
<reference evidence="2 3" key="1">
    <citation type="submission" date="2019-03" db="EMBL/GenBank/DDBJ databases">
        <title>Genomic Encyclopedia of Type Strains, Phase IV (KMG-IV): sequencing the most valuable type-strain genomes for metagenomic binning, comparative biology and taxonomic classification.</title>
        <authorList>
            <person name="Goeker M."/>
        </authorList>
    </citation>
    <scope>NUCLEOTIDE SEQUENCE [LARGE SCALE GENOMIC DNA]</scope>
    <source>
        <strain evidence="2 3">LX-B</strain>
    </source>
</reference>
<dbReference type="PANTHER" id="PTHR43449:SF1">
    <property type="entry name" value="POLYMERASE BETA NUCLEOTIDYLTRANSFERASE DOMAIN-CONTAINING PROTEIN"/>
    <property type="match status" value="1"/>
</dbReference>
<gene>
    <name evidence="2" type="ORF">EDC14_100973</name>
</gene>
<dbReference type="InterPro" id="IPR002934">
    <property type="entry name" value="Polymerase_NTP_transf_dom"/>
</dbReference>
<sequence length="114" mass="13207">MLERKIDNIIHAYFRELSNQGILAEQVFLYGSQARGTARADSDIDLVVVSQDFADMTPKEKWRKLGKAALNLNEPIEVLPYTPADIQKSMKREGNFIRHILSQPETREYRPFKQ</sequence>
<dbReference type="AlphaFoldDB" id="A0A4R1RW06"/>
<accession>A0A4R1RW06</accession>
<dbReference type="PANTHER" id="PTHR43449">
    <property type="entry name" value="NUCLEOTIDYLTRANSFERASE"/>
    <property type="match status" value="1"/>
</dbReference>
<dbReference type="CDD" id="cd05403">
    <property type="entry name" value="NT_KNTase_like"/>
    <property type="match status" value="1"/>
</dbReference>
<dbReference type="RefSeq" id="WP_132014034.1">
    <property type="nucleotide sequence ID" value="NZ_SLUN01000009.1"/>
</dbReference>
<evidence type="ECO:0000259" key="1">
    <source>
        <dbReference type="Pfam" id="PF01909"/>
    </source>
</evidence>
<dbReference type="Pfam" id="PF01909">
    <property type="entry name" value="NTP_transf_2"/>
    <property type="match status" value="1"/>
</dbReference>
<dbReference type="InterPro" id="IPR043519">
    <property type="entry name" value="NT_sf"/>
</dbReference>
<comment type="caution">
    <text evidence="2">The sequence shown here is derived from an EMBL/GenBank/DDBJ whole genome shotgun (WGS) entry which is preliminary data.</text>
</comment>
<dbReference type="GO" id="GO:0016779">
    <property type="term" value="F:nucleotidyltransferase activity"/>
    <property type="evidence" value="ECO:0007669"/>
    <property type="project" value="InterPro"/>
</dbReference>
<keyword evidence="3" id="KW-1185">Reference proteome</keyword>